<dbReference type="Gene3D" id="2.60.40.420">
    <property type="entry name" value="Cupredoxins - blue copper proteins"/>
    <property type="match status" value="1"/>
</dbReference>
<dbReference type="Proteomes" id="UP000470213">
    <property type="component" value="Unassembled WGS sequence"/>
</dbReference>
<dbReference type="Pfam" id="PF13473">
    <property type="entry name" value="Cupredoxin_1"/>
    <property type="match status" value="1"/>
</dbReference>
<keyword evidence="1" id="KW-0472">Membrane</keyword>
<feature type="transmembrane region" description="Helical" evidence="1">
    <location>
        <begin position="6"/>
        <end position="22"/>
    </location>
</feature>
<keyword evidence="1" id="KW-0812">Transmembrane</keyword>
<dbReference type="SUPFAM" id="SSF49503">
    <property type="entry name" value="Cupredoxins"/>
    <property type="match status" value="1"/>
</dbReference>
<keyword evidence="4" id="KW-1185">Reference proteome</keyword>
<keyword evidence="1" id="KW-1133">Transmembrane helix</keyword>
<evidence type="ECO:0000313" key="3">
    <source>
        <dbReference type="EMBL" id="NDV92631.1"/>
    </source>
</evidence>
<dbReference type="InterPro" id="IPR028096">
    <property type="entry name" value="EfeO_Cupredoxin"/>
</dbReference>
<evidence type="ECO:0000256" key="1">
    <source>
        <dbReference type="SAM" id="Phobius"/>
    </source>
</evidence>
<evidence type="ECO:0000313" key="4">
    <source>
        <dbReference type="Proteomes" id="UP000470213"/>
    </source>
</evidence>
<comment type="caution">
    <text evidence="3">The sequence shown here is derived from an EMBL/GenBank/DDBJ whole genome shotgun (WGS) entry which is preliminary data.</text>
</comment>
<protein>
    <submittedName>
        <fullName evidence="3">Cupredoxin domain-containing protein</fullName>
    </submittedName>
</protein>
<organism evidence="3 4">
    <name type="scientific">Alteromonas profundi</name>
    <dbReference type="NCBI Taxonomy" id="2696062"/>
    <lineage>
        <taxon>Bacteria</taxon>
        <taxon>Pseudomonadati</taxon>
        <taxon>Pseudomonadota</taxon>
        <taxon>Gammaproteobacteria</taxon>
        <taxon>Alteromonadales</taxon>
        <taxon>Alteromonadaceae</taxon>
        <taxon>Alteromonas/Salinimonas group</taxon>
        <taxon>Alteromonas</taxon>
    </lineage>
</organism>
<evidence type="ECO:0000259" key="2">
    <source>
        <dbReference type="Pfam" id="PF13473"/>
    </source>
</evidence>
<feature type="domain" description="EfeO-type cupredoxin-like" evidence="2">
    <location>
        <begin position="12"/>
        <end position="116"/>
    </location>
</feature>
<gene>
    <name evidence="3" type="ORF">GTH32_15760</name>
</gene>
<dbReference type="InterPro" id="IPR008972">
    <property type="entry name" value="Cupredoxin"/>
</dbReference>
<name>A0A7X5LNK0_9ALTE</name>
<reference evidence="3 4" key="1">
    <citation type="submission" date="2020-01" db="EMBL/GenBank/DDBJ databases">
        <authorList>
            <person name="Chen J."/>
            <person name="Zhu S."/>
            <person name="Yang J."/>
        </authorList>
    </citation>
    <scope>NUCLEOTIDE SEQUENCE [LARGE SCALE GENOMIC DNA]</scope>
    <source>
        <strain evidence="3 4">345S023</strain>
    </source>
</reference>
<proteinExistence type="predicted"/>
<accession>A0A7X5LNK0</accession>
<dbReference type="AlphaFoldDB" id="A0A7X5LNK0"/>
<dbReference type="RefSeq" id="WP_163087524.1">
    <property type="nucleotide sequence ID" value="NZ_JAAAWN010000025.1"/>
</dbReference>
<dbReference type="EMBL" id="JAAAWN010000025">
    <property type="protein sequence ID" value="NDV92631.1"/>
    <property type="molecule type" value="Genomic_DNA"/>
</dbReference>
<sequence>MLWINLTGIVLIALIIWWFWLYKEQSIRIAEGSLEILVKDGIYQPSHIKIRANEERQIVFHRADATPCAEMISIPELDISERLPLNKKTVISLPGLPAGEYAFHCQMQMYKGKITVQ</sequence>